<accession>A0A4U5JES4</accession>
<dbReference type="Pfam" id="PF24035">
    <property type="entry name" value="DUF7344"/>
    <property type="match status" value="1"/>
</dbReference>
<dbReference type="AlphaFoldDB" id="A0A4U5JES4"/>
<evidence type="ECO:0000313" key="4">
    <source>
        <dbReference type="Proteomes" id="UP000308037"/>
    </source>
</evidence>
<organism evidence="3 4">
    <name type="scientific">Natronomonas salsuginis</name>
    <dbReference type="NCBI Taxonomy" id="2217661"/>
    <lineage>
        <taxon>Archaea</taxon>
        <taxon>Methanobacteriati</taxon>
        <taxon>Methanobacteriota</taxon>
        <taxon>Stenosarchaea group</taxon>
        <taxon>Halobacteria</taxon>
        <taxon>Halobacteriales</taxon>
        <taxon>Natronomonadaceae</taxon>
        <taxon>Natronomonas</taxon>
    </lineage>
</organism>
<feature type="domain" description="DUF7344" evidence="2">
    <location>
        <begin position="12"/>
        <end position="90"/>
    </location>
</feature>
<dbReference type="InterPro" id="IPR055768">
    <property type="entry name" value="DUF7344"/>
</dbReference>
<proteinExistence type="predicted"/>
<evidence type="ECO:0000313" key="3">
    <source>
        <dbReference type="EMBL" id="TKR27960.1"/>
    </source>
</evidence>
<evidence type="ECO:0000259" key="2">
    <source>
        <dbReference type="Pfam" id="PF24035"/>
    </source>
</evidence>
<reference evidence="3 4" key="1">
    <citation type="submission" date="2019-04" db="EMBL/GenBank/DDBJ databases">
        <title>Natronomonas sp. F20-122 a newhaloarchaeon isolated from a saline saltern of Isla Bacuta, Huelva, Spain.</title>
        <authorList>
            <person name="Duran-Viseras A."/>
            <person name="Sanchez-Porro C."/>
            <person name="Ventosa A."/>
        </authorList>
    </citation>
    <scope>NUCLEOTIDE SEQUENCE [LARGE SCALE GENOMIC DNA]</scope>
    <source>
        <strain evidence="3 4">F20-122</strain>
    </source>
</reference>
<dbReference type="OrthoDB" id="247722at2157"/>
<dbReference type="Gene3D" id="1.10.10.10">
    <property type="entry name" value="Winged helix-like DNA-binding domain superfamily/Winged helix DNA-binding domain"/>
    <property type="match status" value="1"/>
</dbReference>
<dbReference type="RefSeq" id="WP_137275260.1">
    <property type="nucleotide sequence ID" value="NZ_QKNX01000001.1"/>
</dbReference>
<dbReference type="InterPro" id="IPR036388">
    <property type="entry name" value="WH-like_DNA-bd_sf"/>
</dbReference>
<feature type="region of interest" description="Disordered" evidence="1">
    <location>
        <begin position="92"/>
        <end position="120"/>
    </location>
</feature>
<dbReference type="EMBL" id="QKNX01000001">
    <property type="protein sequence ID" value="TKR27960.1"/>
    <property type="molecule type" value="Genomic_DNA"/>
</dbReference>
<sequence length="120" mass="13020">MTETTGAVTDAFTALTDPVRRYVLYYLTNQEAPVSFDSLTTQAAAWDTDSEPDAVDDETLAEVRTALYHVHLPKLADLGVITYEANPGEIALTDDTDSLDPFLEPARQADLGTGTPTEQV</sequence>
<name>A0A4U5JES4_9EURY</name>
<keyword evidence="4" id="KW-1185">Reference proteome</keyword>
<comment type="caution">
    <text evidence="3">The sequence shown here is derived from an EMBL/GenBank/DDBJ whole genome shotgun (WGS) entry which is preliminary data.</text>
</comment>
<dbReference type="Proteomes" id="UP000308037">
    <property type="component" value="Unassembled WGS sequence"/>
</dbReference>
<protein>
    <recommendedName>
        <fullName evidence="2">DUF7344 domain-containing protein</fullName>
    </recommendedName>
</protein>
<evidence type="ECO:0000256" key="1">
    <source>
        <dbReference type="SAM" id="MobiDB-lite"/>
    </source>
</evidence>
<gene>
    <name evidence="3" type="ORF">DM868_02450</name>
</gene>